<keyword evidence="3" id="KW-0238">DNA-binding</keyword>
<evidence type="ECO:0000256" key="2">
    <source>
        <dbReference type="ARBA" id="ARBA00023015"/>
    </source>
</evidence>
<dbReference type="InterPro" id="IPR047057">
    <property type="entry name" value="MerR_fam"/>
</dbReference>
<dbReference type="PANTHER" id="PTHR30204:SF69">
    <property type="entry name" value="MERR-FAMILY TRANSCRIPTIONAL REGULATOR"/>
    <property type="match status" value="1"/>
</dbReference>
<keyword evidence="1" id="KW-0678">Repressor</keyword>
<reference evidence="6 7" key="1">
    <citation type="submission" date="2019-10" db="EMBL/GenBank/DDBJ databases">
        <title>Description of Paenibacillus terricola sp. nov.</title>
        <authorList>
            <person name="Carlier A."/>
            <person name="Qi S."/>
        </authorList>
    </citation>
    <scope>NUCLEOTIDE SEQUENCE [LARGE SCALE GENOMIC DNA]</scope>
    <source>
        <strain evidence="6 7">LMG 31459</strain>
    </source>
</reference>
<dbReference type="Gene3D" id="1.10.1660.10">
    <property type="match status" value="1"/>
</dbReference>
<dbReference type="Proteomes" id="UP000596857">
    <property type="component" value="Unassembled WGS sequence"/>
</dbReference>
<evidence type="ECO:0000259" key="5">
    <source>
        <dbReference type="PROSITE" id="PS50937"/>
    </source>
</evidence>
<organism evidence="6 7">
    <name type="scientific">Paenibacillus phytohabitans</name>
    <dbReference type="NCBI Taxonomy" id="2654978"/>
    <lineage>
        <taxon>Bacteria</taxon>
        <taxon>Bacillati</taxon>
        <taxon>Bacillota</taxon>
        <taxon>Bacilli</taxon>
        <taxon>Bacillales</taxon>
        <taxon>Paenibacillaceae</taxon>
        <taxon>Paenibacillus</taxon>
    </lineage>
</organism>
<dbReference type="RefSeq" id="WP_171718872.1">
    <property type="nucleotide sequence ID" value="NZ_WHOB01000062.1"/>
</dbReference>
<evidence type="ECO:0000313" key="7">
    <source>
        <dbReference type="Proteomes" id="UP000596857"/>
    </source>
</evidence>
<keyword evidence="2" id="KW-0805">Transcription regulation</keyword>
<keyword evidence="4" id="KW-0804">Transcription</keyword>
<comment type="caution">
    <text evidence="6">The sequence shown here is derived from an EMBL/GenBank/DDBJ whole genome shotgun (WGS) entry which is preliminary data.</text>
</comment>
<sequence>MAYTIRDIVERTGITAYTLRYYEKEGVLPAVDRDTNGVRQFNDHYIECVETVQALRSTGLPLSEIKQYVELYKRGDRTLDLRKTMLFTQKSKVEEQLTRMIKMLEKINYKLALIDAQENKFDRLP</sequence>
<evidence type="ECO:0000256" key="1">
    <source>
        <dbReference type="ARBA" id="ARBA00022491"/>
    </source>
</evidence>
<protein>
    <submittedName>
        <fullName evidence="6">MerR family transcriptional regulator</fullName>
    </submittedName>
</protein>
<evidence type="ECO:0000256" key="4">
    <source>
        <dbReference type="ARBA" id="ARBA00023163"/>
    </source>
</evidence>
<dbReference type="PROSITE" id="PS50937">
    <property type="entry name" value="HTH_MERR_2"/>
    <property type="match status" value="1"/>
</dbReference>
<dbReference type="EMBL" id="WHOB01000062">
    <property type="protein sequence ID" value="NOU81389.1"/>
    <property type="molecule type" value="Genomic_DNA"/>
</dbReference>
<keyword evidence="7" id="KW-1185">Reference proteome</keyword>
<proteinExistence type="predicted"/>
<dbReference type="SUPFAM" id="SSF46955">
    <property type="entry name" value="Putative DNA-binding domain"/>
    <property type="match status" value="1"/>
</dbReference>
<dbReference type="CDD" id="cd01109">
    <property type="entry name" value="HTH_YyaN"/>
    <property type="match status" value="1"/>
</dbReference>
<name>A0ABX1YLI9_9BACL</name>
<gene>
    <name evidence="6" type="ORF">GC101_21230</name>
</gene>
<dbReference type="Pfam" id="PF13411">
    <property type="entry name" value="MerR_1"/>
    <property type="match status" value="1"/>
</dbReference>
<dbReference type="InterPro" id="IPR000551">
    <property type="entry name" value="MerR-type_HTH_dom"/>
</dbReference>
<feature type="domain" description="HTH merR-type" evidence="5">
    <location>
        <begin position="2"/>
        <end position="71"/>
    </location>
</feature>
<evidence type="ECO:0000256" key="3">
    <source>
        <dbReference type="ARBA" id="ARBA00023125"/>
    </source>
</evidence>
<dbReference type="SMART" id="SM00422">
    <property type="entry name" value="HTH_MERR"/>
    <property type="match status" value="1"/>
</dbReference>
<dbReference type="InterPro" id="IPR009061">
    <property type="entry name" value="DNA-bd_dom_put_sf"/>
</dbReference>
<evidence type="ECO:0000313" key="6">
    <source>
        <dbReference type="EMBL" id="NOU81389.1"/>
    </source>
</evidence>
<accession>A0ABX1YLI9</accession>
<dbReference type="PANTHER" id="PTHR30204">
    <property type="entry name" value="REDOX-CYCLING DRUG-SENSING TRANSCRIPTIONAL ACTIVATOR SOXR"/>
    <property type="match status" value="1"/>
</dbReference>